<dbReference type="STRING" id="1105111.MCE_06880"/>
<dbReference type="Proteomes" id="UP000008005">
    <property type="component" value="Chromosome"/>
</dbReference>
<dbReference type="InterPro" id="IPR002654">
    <property type="entry name" value="Glyco_trans_25"/>
</dbReference>
<gene>
    <name evidence="2" type="ordered locus">MCE_06880</name>
</gene>
<sequence length="265" mass="30517">MLFIFLKTYQIGSTPLEEKDIKIFIVNLDRSTDRYNNISKQCDNNNLFYERFSTVDGYNLSITDAGGKRFTGLDVKNNPALLSLDNGYTVLCPSENINYYSDSKILNHTLTAGELGCYCSHREIWLKMVKDNIPYALIIEDDAILNDDFRNKLLTMLKHLPTDRDLIYLSLSHSKNKIFYNIYNNPYLKKIGHGGYFNTTTGYLIHLKAAQKFLEYSKNFTLEIDNVMYQAFMHSEVQSYVTSPFLIHATPNSEDSIIFEMGSAH</sequence>
<dbReference type="HOGENOM" id="CLU_071269_3_0_5"/>
<dbReference type="GO" id="GO:0016740">
    <property type="term" value="F:transferase activity"/>
    <property type="evidence" value="ECO:0007669"/>
    <property type="project" value="UniProtKB-KW"/>
</dbReference>
<evidence type="ECO:0000259" key="1">
    <source>
        <dbReference type="Pfam" id="PF01755"/>
    </source>
</evidence>
<dbReference type="KEGG" id="ram:MCE_06880"/>
<reference evidence="3" key="1">
    <citation type="submission" date="2012-02" db="EMBL/GenBank/DDBJ databases">
        <title>Complete genome sequence of Candidatus Rickettsia amblyommii strain GAT-30V.</title>
        <authorList>
            <person name="Johnson S.L."/>
            <person name="Munk A.C."/>
            <person name="Han S."/>
            <person name="Bruce D.C."/>
            <person name="Dasch G.A."/>
        </authorList>
    </citation>
    <scope>NUCLEOTIDE SEQUENCE [LARGE SCALE GENOMIC DNA]</scope>
    <source>
        <strain evidence="3">GAT-30V</strain>
    </source>
</reference>
<dbReference type="CDD" id="cd06532">
    <property type="entry name" value="Glyco_transf_25"/>
    <property type="match status" value="1"/>
</dbReference>
<dbReference type="AlphaFoldDB" id="H8K357"/>
<protein>
    <submittedName>
        <fullName evidence="2">Glycosyltransferase</fullName>
    </submittedName>
</protein>
<evidence type="ECO:0000313" key="3">
    <source>
        <dbReference type="Proteomes" id="UP000008005"/>
    </source>
</evidence>
<feature type="domain" description="Glycosyl transferase family 25" evidence="1">
    <location>
        <begin position="21"/>
        <end position="228"/>
    </location>
</feature>
<keyword evidence="2" id="KW-0808">Transferase</keyword>
<proteinExistence type="predicted"/>
<reference evidence="2 3" key="2">
    <citation type="journal article" date="2016" name="Int. J. Syst. Evol. Microbiol.">
        <title>Rickettsia amblyommatis sp. nov., a spotted fever group Rickettsia associated with multiple species of Amblyomma ticks in North, Central and South America.</title>
        <authorList>
            <person name="Karpathy S.E."/>
            <person name="Slater K.S."/>
            <person name="Goldsmith C.S."/>
            <person name="Nicholson W.L."/>
            <person name="Paddock C.D."/>
        </authorList>
    </citation>
    <scope>NUCLEOTIDE SEQUENCE [LARGE SCALE GENOMIC DNA]</scope>
    <source>
        <strain evidence="2 3">GAT-30V</strain>
    </source>
</reference>
<organism evidence="2 3">
    <name type="scientific">Rickettsia amblyommatis (strain GAT-30V)</name>
    <name type="common">Rickettsia amblyommii</name>
    <dbReference type="NCBI Taxonomy" id="1105111"/>
    <lineage>
        <taxon>Bacteria</taxon>
        <taxon>Pseudomonadati</taxon>
        <taxon>Pseudomonadota</taxon>
        <taxon>Alphaproteobacteria</taxon>
        <taxon>Rickettsiales</taxon>
        <taxon>Rickettsiaceae</taxon>
        <taxon>Rickettsieae</taxon>
        <taxon>Rickettsia</taxon>
        <taxon>spotted fever group</taxon>
    </lineage>
</organism>
<dbReference type="Pfam" id="PF01755">
    <property type="entry name" value="Glyco_transf_25"/>
    <property type="match status" value="1"/>
</dbReference>
<dbReference type="EMBL" id="CP003334">
    <property type="protein sequence ID" value="AFC70172.1"/>
    <property type="molecule type" value="Genomic_DNA"/>
</dbReference>
<accession>H8K357</accession>
<name>H8K357_RICAG</name>
<evidence type="ECO:0000313" key="2">
    <source>
        <dbReference type="EMBL" id="AFC70172.1"/>
    </source>
</evidence>
<dbReference type="RefSeq" id="WP_014392676.1">
    <property type="nucleotide sequence ID" value="NC_017028.1"/>
</dbReference>